<name>J3LAZ6_ORYBR</name>
<protein>
    <submittedName>
        <fullName evidence="1">Uncharacterized protein</fullName>
    </submittedName>
</protein>
<keyword evidence="2" id="KW-1185">Reference proteome</keyword>
<dbReference type="HOGENOM" id="CLU_3109598_0_0_1"/>
<proteinExistence type="predicted"/>
<organism evidence="1">
    <name type="scientific">Oryza brachyantha</name>
    <name type="common">malo sina</name>
    <dbReference type="NCBI Taxonomy" id="4533"/>
    <lineage>
        <taxon>Eukaryota</taxon>
        <taxon>Viridiplantae</taxon>
        <taxon>Streptophyta</taxon>
        <taxon>Embryophyta</taxon>
        <taxon>Tracheophyta</taxon>
        <taxon>Spermatophyta</taxon>
        <taxon>Magnoliopsida</taxon>
        <taxon>Liliopsida</taxon>
        <taxon>Poales</taxon>
        <taxon>Poaceae</taxon>
        <taxon>BOP clade</taxon>
        <taxon>Oryzoideae</taxon>
        <taxon>Oryzeae</taxon>
        <taxon>Oryzinae</taxon>
        <taxon>Oryza</taxon>
    </lineage>
</organism>
<dbReference type="EnsemblPlants" id="OB02G18130.1">
    <property type="protein sequence ID" value="OB02G18130.1"/>
    <property type="gene ID" value="OB02G18130"/>
</dbReference>
<dbReference type="AlphaFoldDB" id="J3LAZ6"/>
<evidence type="ECO:0000313" key="2">
    <source>
        <dbReference type="Proteomes" id="UP000006038"/>
    </source>
</evidence>
<evidence type="ECO:0000313" key="1">
    <source>
        <dbReference type="EnsemblPlants" id="OB02G18130.1"/>
    </source>
</evidence>
<accession>J3LAZ6</accession>
<dbReference type="Proteomes" id="UP000006038">
    <property type="component" value="Unassembled WGS sequence"/>
</dbReference>
<reference evidence="1" key="1">
    <citation type="submission" date="2013-04" db="UniProtKB">
        <authorList>
            <consortium name="EnsemblPlants"/>
        </authorList>
    </citation>
    <scope>IDENTIFICATION</scope>
</reference>
<sequence length="51" mass="5578">MINDLSLGNLPMDGGILPVNRLDDTLRCSSITDRLFMSSRSCPAKALLENI</sequence>
<dbReference type="Gramene" id="OB02G18130.1">
    <property type="protein sequence ID" value="OB02G18130.1"/>
    <property type="gene ID" value="OB02G18130"/>
</dbReference>